<dbReference type="SUPFAM" id="SSF46565">
    <property type="entry name" value="Chaperone J-domain"/>
    <property type="match status" value="1"/>
</dbReference>
<evidence type="ECO:0000256" key="1">
    <source>
        <dbReference type="SAM" id="Phobius"/>
    </source>
</evidence>
<evidence type="ECO:0000313" key="3">
    <source>
        <dbReference type="EMBL" id="KAK7236488.1"/>
    </source>
</evidence>
<comment type="caution">
    <text evidence="3">The sequence shown here is derived from an EMBL/GenBank/DDBJ whole genome shotgun (WGS) entry which is preliminary data.</text>
</comment>
<keyword evidence="4" id="KW-1185">Reference proteome</keyword>
<dbReference type="InterPro" id="IPR051100">
    <property type="entry name" value="DnaJ_subfamily_B/C"/>
</dbReference>
<dbReference type="Pfam" id="PF00226">
    <property type="entry name" value="DnaJ"/>
    <property type="match status" value="1"/>
</dbReference>
<reference evidence="3 4" key="1">
    <citation type="submission" date="2024-03" db="EMBL/GenBank/DDBJ databases">
        <title>Aureococcus anophagefferens CCMP1851 and Kratosvirus quantuckense: Draft genome of a second virus-susceptible host strain in the model system.</title>
        <authorList>
            <person name="Chase E."/>
            <person name="Truchon A.R."/>
            <person name="Schepens W."/>
            <person name="Wilhelm S.W."/>
        </authorList>
    </citation>
    <scope>NUCLEOTIDE SEQUENCE [LARGE SCALE GENOMIC DNA]</scope>
    <source>
        <strain evidence="3 4">CCMP1851</strain>
    </source>
</reference>
<proteinExistence type="predicted"/>
<dbReference type="InterPro" id="IPR018253">
    <property type="entry name" value="DnaJ_domain_CS"/>
</dbReference>
<dbReference type="CDD" id="cd06257">
    <property type="entry name" value="DnaJ"/>
    <property type="match status" value="1"/>
</dbReference>
<dbReference type="InterPro" id="IPR036869">
    <property type="entry name" value="J_dom_sf"/>
</dbReference>
<keyword evidence="1" id="KW-0472">Membrane</keyword>
<dbReference type="SMART" id="SM00271">
    <property type="entry name" value="DnaJ"/>
    <property type="match status" value="1"/>
</dbReference>
<keyword evidence="1" id="KW-1133">Transmembrane helix</keyword>
<dbReference type="EMBL" id="JBBJCI010000284">
    <property type="protein sequence ID" value="KAK7236488.1"/>
    <property type="molecule type" value="Genomic_DNA"/>
</dbReference>
<feature type="transmembrane region" description="Helical" evidence="1">
    <location>
        <begin position="140"/>
        <end position="158"/>
    </location>
</feature>
<gene>
    <name evidence="3" type="ORF">SO694_0034904</name>
</gene>
<dbReference type="PANTHER" id="PTHR43908:SF3">
    <property type="entry name" value="AT29763P-RELATED"/>
    <property type="match status" value="1"/>
</dbReference>
<evidence type="ECO:0000313" key="4">
    <source>
        <dbReference type="Proteomes" id="UP001363151"/>
    </source>
</evidence>
<name>A0ABR1FRL5_AURAN</name>
<dbReference type="PANTHER" id="PTHR43908">
    <property type="entry name" value="AT29763P-RELATED"/>
    <property type="match status" value="1"/>
</dbReference>
<organism evidence="3 4">
    <name type="scientific">Aureococcus anophagefferens</name>
    <name type="common">Harmful bloom alga</name>
    <dbReference type="NCBI Taxonomy" id="44056"/>
    <lineage>
        <taxon>Eukaryota</taxon>
        <taxon>Sar</taxon>
        <taxon>Stramenopiles</taxon>
        <taxon>Ochrophyta</taxon>
        <taxon>Pelagophyceae</taxon>
        <taxon>Pelagomonadales</taxon>
        <taxon>Pelagomonadaceae</taxon>
        <taxon>Aureococcus</taxon>
    </lineage>
</organism>
<protein>
    <submittedName>
        <fullName evidence="3">DnaJ molecular chaperone</fullName>
    </submittedName>
</protein>
<keyword evidence="1" id="KW-0812">Transmembrane</keyword>
<dbReference type="PROSITE" id="PS50076">
    <property type="entry name" value="DNAJ_2"/>
    <property type="match status" value="1"/>
</dbReference>
<dbReference type="PROSITE" id="PS00636">
    <property type="entry name" value="DNAJ_1"/>
    <property type="match status" value="1"/>
</dbReference>
<feature type="transmembrane region" description="Helical" evidence="1">
    <location>
        <begin position="6"/>
        <end position="25"/>
    </location>
</feature>
<dbReference type="Gene3D" id="1.10.287.110">
    <property type="entry name" value="DnaJ domain"/>
    <property type="match status" value="1"/>
</dbReference>
<dbReference type="Proteomes" id="UP001363151">
    <property type="component" value="Unassembled WGS sequence"/>
</dbReference>
<sequence>MGEESSLFSFFFYVLFVYPACNWILKPGRFSRSKGLTYAIGLLVAISAVKTGLELQERGPNFYQMLDVTRGSSAVDIKRAYKRMSLELHPDKNPSPTAIDDFAALKNGYDVLMDMETREIYNRFGEDKVKSKLVIDEYRVLLEVAIFYVAWGIMTYMLTLGKQSSNARQWAFTGMIAMLVVEVMLLLKELTLPDWFLPQTTEHELVMLGHNLFPAYLNGCRCIGAYLFVDLDEHARRLLLALHEQNKEVLRALNDLQQTIAANGGVGGAAAPPTVNQTLQNLEASLRGGAVPAHPAANIMKPDAGKSNTNLYLMIAGYVVLYYVFSGG</sequence>
<feature type="domain" description="J" evidence="2">
    <location>
        <begin position="61"/>
        <end position="125"/>
    </location>
</feature>
<evidence type="ECO:0000259" key="2">
    <source>
        <dbReference type="PROSITE" id="PS50076"/>
    </source>
</evidence>
<feature type="transmembrane region" description="Helical" evidence="1">
    <location>
        <begin position="170"/>
        <end position="187"/>
    </location>
</feature>
<feature type="transmembrane region" description="Helical" evidence="1">
    <location>
        <begin position="309"/>
        <end position="325"/>
    </location>
</feature>
<dbReference type="PRINTS" id="PR00625">
    <property type="entry name" value="JDOMAIN"/>
</dbReference>
<dbReference type="InterPro" id="IPR001623">
    <property type="entry name" value="DnaJ_domain"/>
</dbReference>
<accession>A0ABR1FRL5</accession>